<dbReference type="Proteomes" id="UP000199079">
    <property type="component" value="Unassembled WGS sequence"/>
</dbReference>
<reference evidence="2" key="1">
    <citation type="submission" date="2016-10" db="EMBL/GenBank/DDBJ databases">
        <authorList>
            <person name="Varghese N."/>
            <person name="Submissions S."/>
        </authorList>
    </citation>
    <scope>NUCLEOTIDE SEQUENCE [LARGE SCALE GENOMIC DNA]</scope>
    <source>
        <strain evidence="2">DC30,IBRC 10041,KCTC 4046</strain>
    </source>
</reference>
<evidence type="ECO:0000313" key="1">
    <source>
        <dbReference type="EMBL" id="SDY28196.1"/>
    </source>
</evidence>
<evidence type="ECO:0000313" key="2">
    <source>
        <dbReference type="Proteomes" id="UP000199079"/>
    </source>
</evidence>
<dbReference type="AlphaFoldDB" id="A0A1H3IK97"/>
<protein>
    <submittedName>
        <fullName evidence="1">Uncharacterized protein</fullName>
    </submittedName>
</protein>
<accession>A0A1H3IK97</accession>
<name>A0A1H3IK97_9EURY</name>
<gene>
    <name evidence="1" type="ORF">SAMN05216564_104163</name>
</gene>
<dbReference type="EMBL" id="FNPC01000004">
    <property type="protein sequence ID" value="SDY28196.1"/>
    <property type="molecule type" value="Genomic_DNA"/>
</dbReference>
<proteinExistence type="predicted"/>
<sequence length="358" mass="40623">MSIDIEPSDWASLDPWWSTLERSRSAAHTPASVRLFDPERLTRRWDEIDSWWRAHLESATVADGSTSVRALRRQQLTDVWDELGPWWDEYAETGYETAVRIADLLEQSNDDWEDSDAPFDADPLAADLTGRSVSRGPLRPDGEVAWSRWLAQLLRPSAALVPELFDVTASQAPSEVVREDQLSKEEGTFRRPDLLVFYADRGISIEVKLGDENYQKTSETAALVERQYGDRHWRHALLLPSRKKERLASIVDPPLDHGAGDRPTVEWDDPGPIDVLYWRDVTAAIRALLRRGDVVDEHWAANAYLFCAVAEQRLVGFQPQPAIERLAAPGNVVDTIQPIAFADVLEEQLTYFREVVNL</sequence>
<keyword evidence="2" id="KW-1185">Reference proteome</keyword>
<organism evidence="1 2">
    <name type="scientific">Halopenitus persicus</name>
    <dbReference type="NCBI Taxonomy" id="1048396"/>
    <lineage>
        <taxon>Archaea</taxon>
        <taxon>Methanobacteriati</taxon>
        <taxon>Methanobacteriota</taxon>
        <taxon>Stenosarchaea group</taxon>
        <taxon>Halobacteria</taxon>
        <taxon>Halobacteriales</taxon>
        <taxon>Haloferacaceae</taxon>
        <taxon>Halopenitus</taxon>
    </lineage>
</organism>